<dbReference type="AlphaFoldDB" id="A0A9Q0N810"/>
<accession>A0A9Q0N810</accession>
<reference evidence="1" key="1">
    <citation type="submission" date="2022-07" db="EMBL/GenBank/DDBJ databases">
        <authorList>
            <person name="Trinca V."/>
            <person name="Uliana J.V.C."/>
            <person name="Torres T.T."/>
            <person name="Ward R.J."/>
            <person name="Monesi N."/>
        </authorList>
    </citation>
    <scope>NUCLEOTIDE SEQUENCE</scope>
    <source>
        <strain evidence="1">HSMRA1968</strain>
        <tissue evidence="1">Whole embryos</tissue>
    </source>
</reference>
<dbReference type="EMBL" id="WJQU01000001">
    <property type="protein sequence ID" value="KAJ6645497.1"/>
    <property type="molecule type" value="Genomic_DNA"/>
</dbReference>
<evidence type="ECO:0000313" key="2">
    <source>
        <dbReference type="Proteomes" id="UP001151699"/>
    </source>
</evidence>
<dbReference type="Proteomes" id="UP001151699">
    <property type="component" value="Chromosome A"/>
</dbReference>
<comment type="caution">
    <text evidence="1">The sequence shown here is derived from an EMBL/GenBank/DDBJ whole genome shotgun (WGS) entry which is preliminary data.</text>
</comment>
<organism evidence="1 2">
    <name type="scientific">Pseudolycoriella hygida</name>
    <dbReference type="NCBI Taxonomy" id="35572"/>
    <lineage>
        <taxon>Eukaryota</taxon>
        <taxon>Metazoa</taxon>
        <taxon>Ecdysozoa</taxon>
        <taxon>Arthropoda</taxon>
        <taxon>Hexapoda</taxon>
        <taxon>Insecta</taxon>
        <taxon>Pterygota</taxon>
        <taxon>Neoptera</taxon>
        <taxon>Endopterygota</taxon>
        <taxon>Diptera</taxon>
        <taxon>Nematocera</taxon>
        <taxon>Sciaroidea</taxon>
        <taxon>Sciaridae</taxon>
        <taxon>Pseudolycoriella</taxon>
    </lineage>
</organism>
<name>A0A9Q0N810_9DIPT</name>
<sequence length="621" mass="68679">MDNKLSNLIVSFKDDACQKARILAASEKESGLWLGALPSSSLGLCLDNDSLRIAVALRIGAICVNHSCVCGKMVDEYGYHGLSCSKNSGRHLRHHALNETIRRALAIQYISASDLTKTSHKEKHPIEYPDTVIEKIMQRVGTKQNRPVNITQTRTQLGYSQQAIQAAANILKGQLLYFVVEKISVLRSKIDDAFDIINEQTNSLERSLNTTECIGDLAVGDVRNSLLIFVDLCASTNKGFGPGSENGNDISTILKEMVASSTYCLSSAVNAFLTSVSQIQRTIVNKNSISGVQAIGESVLTIVDIVLHSLKEMKGHEQVFDNPNVMSLSSTIKKIINQRFPMINLKADSQTTLGVISHNTKNSMENLPFIVDANIAILLKYISTSQERIPTFSTSAGPIKILQSHLSELSLSAHSIRQITDLKPYSVDASSQNLVATITYLSLSVGTLPSAFVIVREFHDLIEPNFRANLLVIASNIQTIAHEIKLIVEQRLIDVVCSSHKVNLTKLLELNLSFEAFISMYEKVIKSSIETVRSLMYNVHAAMEHFGIRQYDSYAQVLYTDTSYLISDLDRILSGKTSTYSSVTNNGFAISTKVFEEAVRSPARIRAFLKKSVEQIHRYLL</sequence>
<dbReference type="OrthoDB" id="2016582at2759"/>
<proteinExistence type="predicted"/>
<keyword evidence="2" id="KW-1185">Reference proteome</keyword>
<evidence type="ECO:0000313" key="1">
    <source>
        <dbReference type="EMBL" id="KAJ6645497.1"/>
    </source>
</evidence>
<gene>
    <name evidence="1" type="ORF">Bhyg_00703</name>
</gene>
<protein>
    <submittedName>
        <fullName evidence="1">Uncharacterized protein</fullName>
    </submittedName>
</protein>